<dbReference type="GO" id="GO:0030632">
    <property type="term" value="P:D-alanine biosynthetic process"/>
    <property type="evidence" value="ECO:0007669"/>
    <property type="project" value="UniProtKB-UniRule"/>
</dbReference>
<dbReference type="HAMAP" id="MF_01201">
    <property type="entry name" value="Ala_racemase"/>
    <property type="match status" value="1"/>
</dbReference>
<evidence type="ECO:0000256" key="5">
    <source>
        <dbReference type="HAMAP-Rule" id="MF_01201"/>
    </source>
</evidence>
<keyword evidence="3 5" id="KW-0663">Pyridoxal phosphate</keyword>
<sequence length="385" mass="42689">MVENYRPTKAVIDLTAIKSNLTYFQEKSGDAEVIAVVKADAYGHGVLEVVKTVVAHGVRMLAVATPDEALFLRNQGIDTELLVLGATSSQFIPIAQQHNIIVTAISLDWLSMAARHIEQNSDPLKIHLKVDTGMRRIGVQVDEVEEAFGFIADHDFDFKGIFTHFATADEKDSPLFSQQVNAMNTILDKLDDPSVKVHISNSAAAIMHPDLACDAVRIGISLYGIAPSPYVGEEMNFDLQPALSLETEMIHVKKLKAGETLSYGATYRAEKDEWIATIPIGYADGMLRGLQGQDVLVKGQRVPIIGRICMDQCMIRLSEKSSIGEKVQLIGRQGNQQILIDEWAAKLDTIPYEIPCILTKRVPRVYLEKAEFSDFSFQQSDKMLR</sequence>
<dbReference type="PRINTS" id="PR00992">
    <property type="entry name" value="ALARACEMASE"/>
</dbReference>
<accession>E7RK69</accession>
<keyword evidence="4 5" id="KW-0413">Isomerase</keyword>
<comment type="catalytic activity">
    <reaction evidence="1 5">
        <text>L-alanine = D-alanine</text>
        <dbReference type="Rhea" id="RHEA:20249"/>
        <dbReference type="ChEBI" id="CHEBI:57416"/>
        <dbReference type="ChEBI" id="CHEBI:57972"/>
        <dbReference type="EC" id="5.1.1.1"/>
    </reaction>
</comment>
<dbReference type="SUPFAM" id="SSF50621">
    <property type="entry name" value="Alanine racemase C-terminal domain-like"/>
    <property type="match status" value="1"/>
</dbReference>
<dbReference type="InterPro" id="IPR020622">
    <property type="entry name" value="Ala_racemase_pyridoxalP-BS"/>
</dbReference>
<dbReference type="NCBIfam" id="TIGR00492">
    <property type="entry name" value="alr"/>
    <property type="match status" value="1"/>
</dbReference>
<evidence type="ECO:0000256" key="4">
    <source>
        <dbReference type="ARBA" id="ARBA00023235"/>
    </source>
</evidence>
<dbReference type="SUPFAM" id="SSF51419">
    <property type="entry name" value="PLP-binding barrel"/>
    <property type="match status" value="1"/>
</dbReference>
<dbReference type="RefSeq" id="WP_008432413.1">
    <property type="nucleotide sequence ID" value="NZ_AEPB01000053.1"/>
</dbReference>
<evidence type="ECO:0000256" key="1">
    <source>
        <dbReference type="ARBA" id="ARBA00000316"/>
    </source>
</evidence>
<dbReference type="InterPro" id="IPR000821">
    <property type="entry name" value="Ala_racemase"/>
</dbReference>
<proteinExistence type="inferred from homology"/>
<feature type="modified residue" description="N6-(pyridoxal phosphate)lysine" evidence="5 6">
    <location>
        <position position="38"/>
    </location>
</feature>
<dbReference type="Proteomes" id="UP000003052">
    <property type="component" value="Unassembled WGS sequence"/>
</dbReference>
<comment type="caution">
    <text evidence="9">The sequence shown here is derived from an EMBL/GenBank/DDBJ whole genome shotgun (WGS) entry which is preliminary data.</text>
</comment>
<dbReference type="InterPro" id="IPR011079">
    <property type="entry name" value="Ala_racemase_C"/>
</dbReference>
<dbReference type="CDD" id="cd00430">
    <property type="entry name" value="PLPDE_III_AR"/>
    <property type="match status" value="1"/>
</dbReference>
<dbReference type="InterPro" id="IPR009006">
    <property type="entry name" value="Ala_racemase/Decarboxylase_C"/>
</dbReference>
<dbReference type="OrthoDB" id="9813814at2"/>
<dbReference type="UniPathway" id="UPA00042">
    <property type="reaction ID" value="UER00497"/>
</dbReference>
<dbReference type="EC" id="5.1.1.1" evidence="5"/>
<dbReference type="GO" id="GO:0005829">
    <property type="term" value="C:cytosol"/>
    <property type="evidence" value="ECO:0007669"/>
    <property type="project" value="TreeGrafter"/>
</dbReference>
<dbReference type="Pfam" id="PF01168">
    <property type="entry name" value="Ala_racemase_N"/>
    <property type="match status" value="1"/>
</dbReference>
<dbReference type="EMBL" id="AEPB01000053">
    <property type="protein sequence ID" value="EGA88675.1"/>
    <property type="molecule type" value="Genomic_DNA"/>
</dbReference>
<reference evidence="9 10" key="1">
    <citation type="journal article" date="2011" name="J. Bacteriol.">
        <title>The Draft Genome of Planococcus donghaensis MPA1U2 Reveals Nonsporulation Pathways Controlled by a Conserved Spo0A Regulon.</title>
        <authorList>
            <person name="Pearson M.D."/>
            <person name="Noller H.F."/>
        </authorList>
    </citation>
    <scope>NUCLEOTIDE SEQUENCE [LARGE SCALE GENOMIC DNA]</scope>
    <source>
        <strain evidence="9 10">MPA1U2</strain>
    </source>
</reference>
<dbReference type="AlphaFoldDB" id="E7RK69"/>
<organism evidence="9 10">
    <name type="scientific">Planococcus donghaensis MPA1U2</name>
    <dbReference type="NCBI Taxonomy" id="933115"/>
    <lineage>
        <taxon>Bacteria</taxon>
        <taxon>Bacillati</taxon>
        <taxon>Bacillota</taxon>
        <taxon>Bacilli</taxon>
        <taxon>Bacillales</taxon>
        <taxon>Caryophanaceae</taxon>
        <taxon>Planococcus</taxon>
    </lineage>
</organism>
<name>E7RK69_9BACL</name>
<dbReference type="InterPro" id="IPR029066">
    <property type="entry name" value="PLP-binding_barrel"/>
</dbReference>
<dbReference type="GO" id="GO:0030170">
    <property type="term" value="F:pyridoxal phosphate binding"/>
    <property type="evidence" value="ECO:0007669"/>
    <property type="project" value="UniProtKB-UniRule"/>
</dbReference>
<feature type="binding site" evidence="5 7">
    <location>
        <position position="136"/>
    </location>
    <ligand>
        <name>substrate</name>
    </ligand>
</feature>
<feature type="active site" description="Proton acceptor; specific for L-alanine" evidence="5">
    <location>
        <position position="263"/>
    </location>
</feature>
<dbReference type="Pfam" id="PF00842">
    <property type="entry name" value="Ala_racemase_C"/>
    <property type="match status" value="1"/>
</dbReference>
<evidence type="ECO:0000256" key="2">
    <source>
        <dbReference type="ARBA" id="ARBA00001933"/>
    </source>
</evidence>
<comment type="cofactor">
    <cofactor evidence="2 5 6">
        <name>pyridoxal 5'-phosphate</name>
        <dbReference type="ChEBI" id="CHEBI:597326"/>
    </cofactor>
</comment>
<dbReference type="PROSITE" id="PS00395">
    <property type="entry name" value="ALANINE_RACEMASE"/>
    <property type="match status" value="1"/>
</dbReference>
<dbReference type="eggNOG" id="COG0787">
    <property type="taxonomic scope" value="Bacteria"/>
</dbReference>
<evidence type="ECO:0000256" key="6">
    <source>
        <dbReference type="PIRSR" id="PIRSR600821-50"/>
    </source>
</evidence>
<comment type="similarity">
    <text evidence="5">Belongs to the alanine racemase family.</text>
</comment>
<evidence type="ECO:0000259" key="8">
    <source>
        <dbReference type="SMART" id="SM01005"/>
    </source>
</evidence>
<dbReference type="PANTHER" id="PTHR30511:SF0">
    <property type="entry name" value="ALANINE RACEMASE, CATABOLIC-RELATED"/>
    <property type="match status" value="1"/>
</dbReference>
<dbReference type="FunFam" id="3.20.20.10:FF:000002">
    <property type="entry name" value="Alanine racemase"/>
    <property type="match status" value="1"/>
</dbReference>
<evidence type="ECO:0000313" key="10">
    <source>
        <dbReference type="Proteomes" id="UP000003052"/>
    </source>
</evidence>
<protein>
    <recommendedName>
        <fullName evidence="5">Alanine racemase</fullName>
        <ecNumber evidence="5">5.1.1.1</ecNumber>
    </recommendedName>
</protein>
<feature type="binding site" evidence="5 7">
    <location>
        <position position="310"/>
    </location>
    <ligand>
        <name>substrate</name>
    </ligand>
</feature>
<comment type="function">
    <text evidence="5">Catalyzes the interconversion of L-alanine and D-alanine. May also act on other amino acids.</text>
</comment>
<evidence type="ECO:0000313" key="9">
    <source>
        <dbReference type="EMBL" id="EGA88675.1"/>
    </source>
</evidence>
<comment type="pathway">
    <text evidence="5">Amino-acid biosynthesis; D-alanine biosynthesis; D-alanine from L-alanine: step 1/1.</text>
</comment>
<dbReference type="Gene3D" id="3.20.20.10">
    <property type="entry name" value="Alanine racemase"/>
    <property type="match status" value="1"/>
</dbReference>
<dbReference type="GO" id="GO:0008784">
    <property type="term" value="F:alanine racemase activity"/>
    <property type="evidence" value="ECO:0007669"/>
    <property type="project" value="UniProtKB-UniRule"/>
</dbReference>
<dbReference type="Gene3D" id="2.40.37.10">
    <property type="entry name" value="Lyase, Ornithine Decarboxylase, Chain A, domain 1"/>
    <property type="match status" value="1"/>
</dbReference>
<dbReference type="PANTHER" id="PTHR30511">
    <property type="entry name" value="ALANINE RACEMASE"/>
    <property type="match status" value="1"/>
</dbReference>
<dbReference type="InterPro" id="IPR001608">
    <property type="entry name" value="Ala_racemase_N"/>
</dbReference>
<dbReference type="SMART" id="SM01005">
    <property type="entry name" value="Ala_racemase_C"/>
    <property type="match status" value="1"/>
</dbReference>
<evidence type="ECO:0000256" key="3">
    <source>
        <dbReference type="ARBA" id="ARBA00022898"/>
    </source>
</evidence>
<gene>
    <name evidence="9" type="ORF">GPDM_14446</name>
</gene>
<feature type="active site" description="Proton acceptor; specific for D-alanine" evidence="5">
    <location>
        <position position="38"/>
    </location>
</feature>
<feature type="domain" description="Alanine racemase C-terminal" evidence="8">
    <location>
        <begin position="242"/>
        <end position="367"/>
    </location>
</feature>
<dbReference type="GO" id="GO:0009252">
    <property type="term" value="P:peptidoglycan biosynthetic process"/>
    <property type="evidence" value="ECO:0007669"/>
    <property type="project" value="TreeGrafter"/>
</dbReference>
<dbReference type="FunFam" id="2.40.37.10:FF:000006">
    <property type="entry name" value="Alanine racemase"/>
    <property type="match status" value="1"/>
</dbReference>
<evidence type="ECO:0000256" key="7">
    <source>
        <dbReference type="PIRSR" id="PIRSR600821-52"/>
    </source>
</evidence>